<dbReference type="AlphaFoldDB" id="A0AA38J472"/>
<protein>
    <submittedName>
        <fullName evidence="1">Uncharacterized protein</fullName>
    </submittedName>
</protein>
<proteinExistence type="predicted"/>
<reference evidence="1" key="1">
    <citation type="journal article" date="2023" name="G3 (Bethesda)">
        <title>Whole genome assemblies of Zophobas morio and Tenebrio molitor.</title>
        <authorList>
            <person name="Kaur S."/>
            <person name="Stinson S.A."/>
            <person name="diCenzo G.C."/>
        </authorList>
    </citation>
    <scope>NUCLEOTIDE SEQUENCE</scope>
    <source>
        <strain evidence="1">QUZm001</strain>
    </source>
</reference>
<accession>A0AA38J472</accession>
<evidence type="ECO:0000313" key="2">
    <source>
        <dbReference type="Proteomes" id="UP001168821"/>
    </source>
</evidence>
<dbReference type="Proteomes" id="UP001168821">
    <property type="component" value="Unassembled WGS sequence"/>
</dbReference>
<keyword evidence="2" id="KW-1185">Reference proteome</keyword>
<evidence type="ECO:0000313" key="1">
    <source>
        <dbReference type="EMBL" id="KAJ3664782.1"/>
    </source>
</evidence>
<dbReference type="EMBL" id="JALNTZ010000001">
    <property type="protein sequence ID" value="KAJ3664782.1"/>
    <property type="molecule type" value="Genomic_DNA"/>
</dbReference>
<organism evidence="1 2">
    <name type="scientific">Zophobas morio</name>
    <dbReference type="NCBI Taxonomy" id="2755281"/>
    <lineage>
        <taxon>Eukaryota</taxon>
        <taxon>Metazoa</taxon>
        <taxon>Ecdysozoa</taxon>
        <taxon>Arthropoda</taxon>
        <taxon>Hexapoda</taxon>
        <taxon>Insecta</taxon>
        <taxon>Pterygota</taxon>
        <taxon>Neoptera</taxon>
        <taxon>Endopterygota</taxon>
        <taxon>Coleoptera</taxon>
        <taxon>Polyphaga</taxon>
        <taxon>Cucujiformia</taxon>
        <taxon>Tenebrionidae</taxon>
        <taxon>Zophobas</taxon>
    </lineage>
</organism>
<sequence length="106" mass="12060">MSHISYVQPYIDELPYYLRDRTYISRYRNSFNSSPAQRLRKDAQGGIKTSDLWLKQPGLQSGPMQIHRTNLTSILLLKDLSAHKGTIKLSSPEAAKENVITATRIV</sequence>
<comment type="caution">
    <text evidence="1">The sequence shown here is derived from an EMBL/GenBank/DDBJ whole genome shotgun (WGS) entry which is preliminary data.</text>
</comment>
<name>A0AA38J472_9CUCU</name>
<gene>
    <name evidence="1" type="ORF">Zmor_000325</name>
</gene>